<proteinExistence type="predicted"/>
<dbReference type="Proteomes" id="UP000567179">
    <property type="component" value="Unassembled WGS sequence"/>
</dbReference>
<evidence type="ECO:0000313" key="2">
    <source>
        <dbReference type="EMBL" id="KAF5314989.1"/>
    </source>
</evidence>
<evidence type="ECO:0000256" key="1">
    <source>
        <dbReference type="SAM" id="MobiDB-lite"/>
    </source>
</evidence>
<name>A0A8H5B1H5_9AGAR</name>
<sequence length="117" mass="12767">MTETTYTLQHNLFAVPDTVTERAAESLTGKISNPNAHMLLYPHHSSIDAHALAATALALVTPRGKGIYATDEAPDAMAAVLDAALGQGDGAVKSPEKRKRTDEEERERRIKWRESLT</sequence>
<reference evidence="2 3" key="1">
    <citation type="journal article" date="2020" name="ISME J.">
        <title>Uncovering the hidden diversity of litter-decomposition mechanisms in mushroom-forming fungi.</title>
        <authorList>
            <person name="Floudas D."/>
            <person name="Bentzer J."/>
            <person name="Ahren D."/>
            <person name="Johansson T."/>
            <person name="Persson P."/>
            <person name="Tunlid A."/>
        </authorList>
    </citation>
    <scope>NUCLEOTIDE SEQUENCE [LARGE SCALE GENOMIC DNA]</scope>
    <source>
        <strain evidence="2 3">CBS 101986</strain>
    </source>
</reference>
<feature type="region of interest" description="Disordered" evidence="1">
    <location>
        <begin position="86"/>
        <end position="117"/>
    </location>
</feature>
<comment type="caution">
    <text evidence="2">The sequence shown here is derived from an EMBL/GenBank/DDBJ whole genome shotgun (WGS) entry which is preliminary data.</text>
</comment>
<organism evidence="2 3">
    <name type="scientific">Psilocybe cf. subviscida</name>
    <dbReference type="NCBI Taxonomy" id="2480587"/>
    <lineage>
        <taxon>Eukaryota</taxon>
        <taxon>Fungi</taxon>
        <taxon>Dikarya</taxon>
        <taxon>Basidiomycota</taxon>
        <taxon>Agaricomycotina</taxon>
        <taxon>Agaricomycetes</taxon>
        <taxon>Agaricomycetidae</taxon>
        <taxon>Agaricales</taxon>
        <taxon>Agaricineae</taxon>
        <taxon>Strophariaceae</taxon>
        <taxon>Psilocybe</taxon>
    </lineage>
</organism>
<accession>A0A8H5B1H5</accession>
<feature type="compositionally biased region" description="Basic and acidic residues" evidence="1">
    <location>
        <begin position="99"/>
        <end position="117"/>
    </location>
</feature>
<keyword evidence="3" id="KW-1185">Reference proteome</keyword>
<dbReference type="AlphaFoldDB" id="A0A8H5B1H5"/>
<gene>
    <name evidence="2" type="ORF">D9619_006986</name>
</gene>
<dbReference type="EMBL" id="JAACJJ010000043">
    <property type="protein sequence ID" value="KAF5314989.1"/>
    <property type="molecule type" value="Genomic_DNA"/>
</dbReference>
<protein>
    <submittedName>
        <fullName evidence="2">Uncharacterized protein</fullName>
    </submittedName>
</protein>
<evidence type="ECO:0000313" key="3">
    <source>
        <dbReference type="Proteomes" id="UP000567179"/>
    </source>
</evidence>